<gene>
    <name evidence="1" type="ORF">METH_11280</name>
</gene>
<dbReference type="InterPro" id="IPR021874">
    <property type="entry name" value="Phage_Mu_Gp27"/>
</dbReference>
<dbReference type="EMBL" id="CP006773">
    <property type="protein sequence ID" value="AHD01182.1"/>
    <property type="molecule type" value="Genomic_DNA"/>
</dbReference>
<dbReference type="STRING" id="999552.METH_11280"/>
<dbReference type="Proteomes" id="UP000018780">
    <property type="component" value="Chromosome"/>
</dbReference>
<evidence type="ECO:0008006" key="3">
    <source>
        <dbReference type="Google" id="ProtNLM"/>
    </source>
</evidence>
<dbReference type="OrthoDB" id="371328at2"/>
<dbReference type="Pfam" id="PF11985">
    <property type="entry name" value="Phage_Mu_Gp27"/>
    <property type="match status" value="1"/>
</dbReference>
<keyword evidence="2" id="KW-1185">Reference proteome</keyword>
<dbReference type="PATRIC" id="fig|999552.6.peg.2248"/>
<name>V9VWC5_9RHOB</name>
<dbReference type="HOGENOM" id="CLU_1407242_0_0_5"/>
<protein>
    <recommendedName>
        <fullName evidence="3">DUF3486 family protein</fullName>
    </recommendedName>
</protein>
<dbReference type="AlphaFoldDB" id="V9VWC5"/>
<evidence type="ECO:0000313" key="1">
    <source>
        <dbReference type="EMBL" id="AHD01182.1"/>
    </source>
</evidence>
<dbReference type="KEGG" id="lmd:METH_11280"/>
<reference evidence="1 2" key="1">
    <citation type="submission" date="2013-09" db="EMBL/GenBank/DDBJ databases">
        <authorList>
            <consortium name="DOE Joint Genome Institute"/>
            <person name="Klenk H.-P."/>
            <person name="Huntemann M."/>
            <person name="Han J."/>
            <person name="Chen A."/>
            <person name="Kyrpides N."/>
            <person name="Mavromatis K."/>
            <person name="Markowitz V."/>
            <person name="Palaniappan K."/>
            <person name="Ivanova N."/>
            <person name="Schaumberg A."/>
            <person name="Pati A."/>
            <person name="Liolios K."/>
            <person name="Nordberg H.P."/>
            <person name="Cantor M.N."/>
            <person name="Hua S.X."/>
            <person name="Woyke T."/>
        </authorList>
    </citation>
    <scope>NUCLEOTIDE SEQUENCE [LARGE SCALE GENOMIC DNA]</scope>
    <source>
        <strain evidence="1 2">DSM 14336</strain>
    </source>
</reference>
<accession>V9VWC5</accession>
<sequence>MPRPRKINMMPGEVRDWLNETLRDSGWSGYEKIADDLNAKLQEEGIELQIGKSAVHEYGQEYREFVKYQEQASQWAESWMTEAGLEEEAQRHNVLFQMLTTLAFKFMQQEMAKENGEIDPRELHFIGKMMKDVMASSGIREKLMDDERGRIARMAREEAQAEMAGRLDEAVSEAGLSPERAENIRNRVLGLRT</sequence>
<dbReference type="RefSeq" id="WP_024090496.1">
    <property type="nucleotide sequence ID" value="NC_023135.1"/>
</dbReference>
<proteinExistence type="predicted"/>
<evidence type="ECO:0000313" key="2">
    <source>
        <dbReference type="Proteomes" id="UP000018780"/>
    </source>
</evidence>
<organism evidence="1 2">
    <name type="scientific">Leisingera methylohalidivorans DSM 14336</name>
    <dbReference type="NCBI Taxonomy" id="999552"/>
    <lineage>
        <taxon>Bacteria</taxon>
        <taxon>Pseudomonadati</taxon>
        <taxon>Pseudomonadota</taxon>
        <taxon>Alphaproteobacteria</taxon>
        <taxon>Rhodobacterales</taxon>
        <taxon>Roseobacteraceae</taxon>
        <taxon>Leisingera</taxon>
    </lineage>
</organism>